<evidence type="ECO:0000313" key="2">
    <source>
        <dbReference type="Proteomes" id="UP001457282"/>
    </source>
</evidence>
<dbReference type="AlphaFoldDB" id="A0AAW1XQ68"/>
<dbReference type="Proteomes" id="UP001457282">
    <property type="component" value="Unassembled WGS sequence"/>
</dbReference>
<organism evidence="1 2">
    <name type="scientific">Rubus argutus</name>
    <name type="common">Southern blackberry</name>
    <dbReference type="NCBI Taxonomy" id="59490"/>
    <lineage>
        <taxon>Eukaryota</taxon>
        <taxon>Viridiplantae</taxon>
        <taxon>Streptophyta</taxon>
        <taxon>Embryophyta</taxon>
        <taxon>Tracheophyta</taxon>
        <taxon>Spermatophyta</taxon>
        <taxon>Magnoliopsida</taxon>
        <taxon>eudicotyledons</taxon>
        <taxon>Gunneridae</taxon>
        <taxon>Pentapetalae</taxon>
        <taxon>rosids</taxon>
        <taxon>fabids</taxon>
        <taxon>Rosales</taxon>
        <taxon>Rosaceae</taxon>
        <taxon>Rosoideae</taxon>
        <taxon>Rosoideae incertae sedis</taxon>
        <taxon>Rubus</taxon>
    </lineage>
</organism>
<sequence>MPLQFNSSTSFEYASSICVVPSTCTSTQALLTDWPSENRLKRLAIIKGLLAREIEVLVIEGGVFAGGISSVAAHALGPHGGRRGAWIFRVEARLR</sequence>
<accession>A0AAW1XQ68</accession>
<protein>
    <submittedName>
        <fullName evidence="1">Uncharacterized protein</fullName>
    </submittedName>
</protein>
<keyword evidence="2" id="KW-1185">Reference proteome</keyword>
<name>A0AAW1XQ68_RUBAR</name>
<comment type="caution">
    <text evidence="1">The sequence shown here is derived from an EMBL/GenBank/DDBJ whole genome shotgun (WGS) entry which is preliminary data.</text>
</comment>
<gene>
    <name evidence="1" type="ORF">M0R45_015067</name>
</gene>
<dbReference type="EMBL" id="JBEDUW010000003">
    <property type="protein sequence ID" value="KAK9938320.1"/>
    <property type="molecule type" value="Genomic_DNA"/>
</dbReference>
<proteinExistence type="predicted"/>
<evidence type="ECO:0000313" key="1">
    <source>
        <dbReference type="EMBL" id="KAK9938320.1"/>
    </source>
</evidence>
<reference evidence="1 2" key="1">
    <citation type="journal article" date="2023" name="G3 (Bethesda)">
        <title>A chromosome-length genome assembly and annotation of blackberry (Rubus argutus, cv. 'Hillquist').</title>
        <authorList>
            <person name="Bruna T."/>
            <person name="Aryal R."/>
            <person name="Dudchenko O."/>
            <person name="Sargent D.J."/>
            <person name="Mead D."/>
            <person name="Buti M."/>
            <person name="Cavallini A."/>
            <person name="Hytonen T."/>
            <person name="Andres J."/>
            <person name="Pham M."/>
            <person name="Weisz D."/>
            <person name="Mascagni F."/>
            <person name="Usai G."/>
            <person name="Natali L."/>
            <person name="Bassil N."/>
            <person name="Fernandez G.E."/>
            <person name="Lomsadze A."/>
            <person name="Armour M."/>
            <person name="Olukolu B."/>
            <person name="Poorten T."/>
            <person name="Britton C."/>
            <person name="Davik J."/>
            <person name="Ashrafi H."/>
            <person name="Aiden E.L."/>
            <person name="Borodovsky M."/>
            <person name="Worthington M."/>
        </authorList>
    </citation>
    <scope>NUCLEOTIDE SEQUENCE [LARGE SCALE GENOMIC DNA]</scope>
    <source>
        <strain evidence="1">PI 553951</strain>
    </source>
</reference>